<evidence type="ECO:0000313" key="2">
    <source>
        <dbReference type="EMBL" id="MBB6003245.1"/>
    </source>
</evidence>
<evidence type="ECO:0000313" key="3">
    <source>
        <dbReference type="Proteomes" id="UP000524404"/>
    </source>
</evidence>
<accession>A0A841EJ99</accession>
<keyword evidence="3" id="KW-1185">Reference proteome</keyword>
<comment type="caution">
    <text evidence="2">The sequence shown here is derived from an EMBL/GenBank/DDBJ whole genome shotgun (WGS) entry which is preliminary data.</text>
</comment>
<dbReference type="AlphaFoldDB" id="A0A841EJ99"/>
<organism evidence="2 3">
    <name type="scientific">Arcicella rosea</name>
    <dbReference type="NCBI Taxonomy" id="502909"/>
    <lineage>
        <taxon>Bacteria</taxon>
        <taxon>Pseudomonadati</taxon>
        <taxon>Bacteroidota</taxon>
        <taxon>Cytophagia</taxon>
        <taxon>Cytophagales</taxon>
        <taxon>Flectobacillaceae</taxon>
        <taxon>Arcicella</taxon>
    </lineage>
</organism>
<gene>
    <name evidence="2" type="ORF">HNP25_001898</name>
</gene>
<protein>
    <submittedName>
        <fullName evidence="2">Uncharacterized protein</fullName>
    </submittedName>
</protein>
<keyword evidence="1" id="KW-0472">Membrane</keyword>
<reference evidence="2 3" key="1">
    <citation type="submission" date="2020-08" db="EMBL/GenBank/DDBJ databases">
        <title>Functional genomics of gut bacteria from endangered species of beetles.</title>
        <authorList>
            <person name="Carlos-Shanley C."/>
        </authorList>
    </citation>
    <scope>NUCLEOTIDE SEQUENCE [LARGE SCALE GENOMIC DNA]</scope>
    <source>
        <strain evidence="2 3">S00070</strain>
    </source>
</reference>
<evidence type="ECO:0000256" key="1">
    <source>
        <dbReference type="SAM" id="Phobius"/>
    </source>
</evidence>
<dbReference type="Proteomes" id="UP000524404">
    <property type="component" value="Unassembled WGS sequence"/>
</dbReference>
<feature type="transmembrane region" description="Helical" evidence="1">
    <location>
        <begin position="49"/>
        <end position="70"/>
    </location>
</feature>
<sequence>MILVLNTGKPDEKLKTRNNQLNFCVKLTTKTYLCNKLATSLTKLFLGKFQYKILIMRLYLAKLAILYMTINEIITPIQERK</sequence>
<proteinExistence type="predicted"/>
<name>A0A841EJ99_9BACT</name>
<dbReference type="EMBL" id="JACHKT010000011">
    <property type="protein sequence ID" value="MBB6003245.1"/>
    <property type="molecule type" value="Genomic_DNA"/>
</dbReference>
<keyword evidence="1" id="KW-1133">Transmembrane helix</keyword>
<keyword evidence="1" id="KW-0812">Transmembrane</keyword>